<evidence type="ECO:0000259" key="1">
    <source>
        <dbReference type="PROSITE" id="PS51186"/>
    </source>
</evidence>
<dbReference type="EMBL" id="BMRB01000002">
    <property type="protein sequence ID" value="GGS29814.1"/>
    <property type="molecule type" value="Genomic_DNA"/>
</dbReference>
<protein>
    <submittedName>
        <fullName evidence="2">Acetyltransferase</fullName>
    </submittedName>
</protein>
<keyword evidence="3" id="KW-1185">Reference proteome</keyword>
<dbReference type="GO" id="GO:0016747">
    <property type="term" value="F:acyltransferase activity, transferring groups other than amino-acyl groups"/>
    <property type="evidence" value="ECO:0007669"/>
    <property type="project" value="InterPro"/>
</dbReference>
<dbReference type="Pfam" id="PF13302">
    <property type="entry name" value="Acetyltransf_3"/>
    <property type="match status" value="1"/>
</dbReference>
<sequence>MRAEPLGDELVVLEPLCVEHAEEMAAVLADGELYAFTGGEPPTPGRLRGRYEAQVRGRSADGGQWWLNWVVRCRADGAAAGYVQATVDHDGAELAWVIGLRHHGRGLARASAGLVVAWLREQGVGRVIAHVHPGHAASGAVARGIGLAPTQVVVDGEVRWESR</sequence>
<evidence type="ECO:0000313" key="3">
    <source>
        <dbReference type="Proteomes" id="UP000660680"/>
    </source>
</evidence>
<gene>
    <name evidence="2" type="ORF">GCM10010171_23960</name>
</gene>
<organism evidence="2 3">
    <name type="scientific">Actinokineospora fastidiosa</name>
    <dbReference type="NCBI Taxonomy" id="1816"/>
    <lineage>
        <taxon>Bacteria</taxon>
        <taxon>Bacillati</taxon>
        <taxon>Actinomycetota</taxon>
        <taxon>Actinomycetes</taxon>
        <taxon>Pseudonocardiales</taxon>
        <taxon>Pseudonocardiaceae</taxon>
        <taxon>Actinokineospora</taxon>
    </lineage>
</organism>
<dbReference type="InterPro" id="IPR051531">
    <property type="entry name" value="N-acetyltransferase"/>
</dbReference>
<dbReference type="PANTHER" id="PTHR43792:SF16">
    <property type="entry name" value="N-ACETYLTRANSFERASE DOMAIN-CONTAINING PROTEIN"/>
    <property type="match status" value="1"/>
</dbReference>
<proteinExistence type="predicted"/>
<reference evidence="2" key="2">
    <citation type="submission" date="2020-09" db="EMBL/GenBank/DDBJ databases">
        <authorList>
            <person name="Sun Q."/>
            <person name="Ohkuma M."/>
        </authorList>
    </citation>
    <scope>NUCLEOTIDE SEQUENCE</scope>
    <source>
        <strain evidence="2">JCM 3276</strain>
    </source>
</reference>
<dbReference type="SUPFAM" id="SSF55729">
    <property type="entry name" value="Acyl-CoA N-acyltransferases (Nat)"/>
    <property type="match status" value="1"/>
</dbReference>
<evidence type="ECO:0000313" key="2">
    <source>
        <dbReference type="EMBL" id="GGS29814.1"/>
    </source>
</evidence>
<dbReference type="RefSeq" id="WP_189210490.1">
    <property type="nucleotide sequence ID" value="NZ_BMRB01000002.1"/>
</dbReference>
<dbReference type="AlphaFoldDB" id="A0A918GDG9"/>
<dbReference type="InterPro" id="IPR000182">
    <property type="entry name" value="GNAT_dom"/>
</dbReference>
<name>A0A918GDG9_9PSEU</name>
<dbReference type="InterPro" id="IPR016181">
    <property type="entry name" value="Acyl_CoA_acyltransferase"/>
</dbReference>
<accession>A0A918GDG9</accession>
<feature type="domain" description="N-acetyltransferase" evidence="1">
    <location>
        <begin position="11"/>
        <end position="163"/>
    </location>
</feature>
<dbReference type="PROSITE" id="PS51186">
    <property type="entry name" value="GNAT"/>
    <property type="match status" value="1"/>
</dbReference>
<dbReference type="Gene3D" id="3.40.630.30">
    <property type="match status" value="1"/>
</dbReference>
<dbReference type="Proteomes" id="UP000660680">
    <property type="component" value="Unassembled WGS sequence"/>
</dbReference>
<comment type="caution">
    <text evidence="2">The sequence shown here is derived from an EMBL/GenBank/DDBJ whole genome shotgun (WGS) entry which is preliminary data.</text>
</comment>
<reference evidence="2" key="1">
    <citation type="journal article" date="2014" name="Int. J. Syst. Evol. Microbiol.">
        <title>Complete genome sequence of Corynebacterium casei LMG S-19264T (=DSM 44701T), isolated from a smear-ripened cheese.</title>
        <authorList>
            <consortium name="US DOE Joint Genome Institute (JGI-PGF)"/>
            <person name="Walter F."/>
            <person name="Albersmeier A."/>
            <person name="Kalinowski J."/>
            <person name="Ruckert C."/>
        </authorList>
    </citation>
    <scope>NUCLEOTIDE SEQUENCE</scope>
    <source>
        <strain evidence="2">JCM 3276</strain>
    </source>
</reference>
<dbReference type="PANTHER" id="PTHR43792">
    <property type="entry name" value="GNAT FAMILY, PUTATIVE (AFU_ORTHOLOGUE AFUA_3G00765)-RELATED-RELATED"/>
    <property type="match status" value="1"/>
</dbReference>